<name>A0ABR1SRI5_9PEZI</name>
<dbReference type="Proteomes" id="UP001396898">
    <property type="component" value="Unassembled WGS sequence"/>
</dbReference>
<protein>
    <submittedName>
        <fullName evidence="2">Uncharacterized protein</fullName>
    </submittedName>
</protein>
<feature type="chain" id="PRO_5046892342" evidence="1">
    <location>
        <begin position="20"/>
        <end position="87"/>
    </location>
</feature>
<evidence type="ECO:0000313" key="2">
    <source>
        <dbReference type="EMBL" id="KAK8036930.1"/>
    </source>
</evidence>
<gene>
    <name evidence="2" type="ORF">PG991_001244</name>
</gene>
<accession>A0ABR1SRI5</accession>
<dbReference type="EMBL" id="JAQQWI010000003">
    <property type="protein sequence ID" value="KAK8036930.1"/>
    <property type="molecule type" value="Genomic_DNA"/>
</dbReference>
<evidence type="ECO:0000256" key="1">
    <source>
        <dbReference type="SAM" id="SignalP"/>
    </source>
</evidence>
<reference evidence="2 3" key="1">
    <citation type="submission" date="2023-01" db="EMBL/GenBank/DDBJ databases">
        <title>Analysis of 21 Apiospora genomes using comparative genomics revels a genus with tremendous synthesis potential of carbohydrate active enzymes and secondary metabolites.</title>
        <authorList>
            <person name="Sorensen T."/>
        </authorList>
    </citation>
    <scope>NUCLEOTIDE SEQUENCE [LARGE SCALE GENOMIC DNA]</scope>
    <source>
        <strain evidence="2 3">CBS 20057</strain>
    </source>
</reference>
<evidence type="ECO:0000313" key="3">
    <source>
        <dbReference type="Proteomes" id="UP001396898"/>
    </source>
</evidence>
<keyword evidence="3" id="KW-1185">Reference proteome</keyword>
<comment type="caution">
    <text evidence="2">The sequence shown here is derived from an EMBL/GenBank/DDBJ whole genome shotgun (WGS) entry which is preliminary data.</text>
</comment>
<sequence length="87" mass="9325">MQVSYLLTGLLAQMSLTLAKPAITPAAQLSARDFLQGREIVGTDPRDQYDQSGLPGYCTANVLCYQGCFQQIVPKGQCKGCPGCDPL</sequence>
<keyword evidence="1" id="KW-0732">Signal</keyword>
<feature type="signal peptide" evidence="1">
    <location>
        <begin position="1"/>
        <end position="19"/>
    </location>
</feature>
<organism evidence="2 3">
    <name type="scientific">Apiospora marii</name>
    <dbReference type="NCBI Taxonomy" id="335849"/>
    <lineage>
        <taxon>Eukaryota</taxon>
        <taxon>Fungi</taxon>
        <taxon>Dikarya</taxon>
        <taxon>Ascomycota</taxon>
        <taxon>Pezizomycotina</taxon>
        <taxon>Sordariomycetes</taxon>
        <taxon>Xylariomycetidae</taxon>
        <taxon>Amphisphaeriales</taxon>
        <taxon>Apiosporaceae</taxon>
        <taxon>Apiospora</taxon>
    </lineage>
</organism>
<proteinExistence type="predicted"/>